<proteinExistence type="predicted"/>
<evidence type="ECO:0000256" key="1">
    <source>
        <dbReference type="SAM" id="SignalP"/>
    </source>
</evidence>
<dbReference type="RefSeq" id="WP_125181126.1">
    <property type="nucleotide sequence ID" value="NZ_QZMU01000001.1"/>
</dbReference>
<dbReference type="GO" id="GO:0016787">
    <property type="term" value="F:hydrolase activity"/>
    <property type="evidence" value="ECO:0007669"/>
    <property type="project" value="InterPro"/>
</dbReference>
<keyword evidence="4" id="KW-1185">Reference proteome</keyword>
<evidence type="ECO:0000313" key="3">
    <source>
        <dbReference type="EMBL" id="RRQ21786.1"/>
    </source>
</evidence>
<feature type="signal peptide" evidence="1">
    <location>
        <begin position="1"/>
        <end position="27"/>
    </location>
</feature>
<dbReference type="Pfam" id="PF04909">
    <property type="entry name" value="Amidohydro_2"/>
    <property type="match status" value="1"/>
</dbReference>
<dbReference type="EMBL" id="QZMU01000001">
    <property type="protein sequence ID" value="RRQ21786.1"/>
    <property type="molecule type" value="Genomic_DNA"/>
</dbReference>
<organism evidence="3 4">
    <name type="scientific">Thiohalobacter thiocyanaticus</name>
    <dbReference type="NCBI Taxonomy" id="585455"/>
    <lineage>
        <taxon>Bacteria</taxon>
        <taxon>Pseudomonadati</taxon>
        <taxon>Pseudomonadota</taxon>
        <taxon>Gammaproteobacteria</taxon>
        <taxon>Thiohalobacterales</taxon>
        <taxon>Thiohalobacteraceae</taxon>
        <taxon>Thiohalobacter</taxon>
    </lineage>
</organism>
<dbReference type="AlphaFoldDB" id="A0A426QJ96"/>
<dbReference type="SUPFAM" id="SSF51556">
    <property type="entry name" value="Metallo-dependent hydrolases"/>
    <property type="match status" value="1"/>
</dbReference>
<protein>
    <recommendedName>
        <fullName evidence="2">Amidohydrolase-related domain-containing protein</fullName>
    </recommendedName>
</protein>
<name>A0A426QJ96_9GAMM</name>
<sequence length="308" mass="34871">MKPHTMAPFRHLALFLSLLLPGGNTFAAELRPLADVHIHYKWSQKDATSAQQAVDILADHRVELAVVIGTPPELALELQRLAPQRVIPIWSPYRDSGEWSRWAFDEEVPQRAREALAGGDYRGIGELHLIGGFSPRWDTPVIRTLLELGAEFEVPVMLHTEFSRNTYLLELCRAHPQTRILWAHAGAILAPEAVAEVLAACPNVWAELSARDPWRFVRHPITADDGALLPEWESLIRRFPARFMVGSDPVWPVDAMDGWDRTDTGWEEYGRFIGFHRDWLGRLEPELARKLQLENARRLFDGMAGGGD</sequence>
<dbReference type="InterPro" id="IPR006680">
    <property type="entry name" value="Amidohydro-rel"/>
</dbReference>
<dbReference type="Proteomes" id="UP000287798">
    <property type="component" value="Unassembled WGS sequence"/>
</dbReference>
<dbReference type="Gene3D" id="3.20.20.140">
    <property type="entry name" value="Metal-dependent hydrolases"/>
    <property type="match status" value="1"/>
</dbReference>
<keyword evidence="1" id="KW-0732">Signal</keyword>
<dbReference type="OrthoDB" id="3982782at2"/>
<accession>A0A426QJ96</accession>
<gene>
    <name evidence="3" type="ORF">D6C00_07385</name>
</gene>
<evidence type="ECO:0000259" key="2">
    <source>
        <dbReference type="Pfam" id="PF04909"/>
    </source>
</evidence>
<feature type="domain" description="Amidohydrolase-related" evidence="2">
    <location>
        <begin position="35"/>
        <end position="301"/>
    </location>
</feature>
<reference evidence="3 4" key="1">
    <citation type="journal article" date="2010" name="Int. J. Syst. Evol. Microbiol.">
        <title>Thiohalobacter thiocyanaticus gen. nov., sp. nov., a moderately halophilic, sulfur-oxidizing gammaproteobacterium from hypersaline lakes, that utilizes thiocyanate.</title>
        <authorList>
            <person name="Sorokin D.Y."/>
            <person name="Kovaleva O.L."/>
            <person name="Tourova T.P."/>
            <person name="Muyzer G."/>
        </authorList>
    </citation>
    <scope>NUCLEOTIDE SEQUENCE [LARGE SCALE GENOMIC DNA]</scope>
    <source>
        <strain evidence="3 4">Hrh1</strain>
    </source>
</reference>
<feature type="chain" id="PRO_5019408212" description="Amidohydrolase-related domain-containing protein" evidence="1">
    <location>
        <begin position="28"/>
        <end position="308"/>
    </location>
</feature>
<comment type="caution">
    <text evidence="3">The sequence shown here is derived from an EMBL/GenBank/DDBJ whole genome shotgun (WGS) entry which is preliminary data.</text>
</comment>
<evidence type="ECO:0000313" key="4">
    <source>
        <dbReference type="Proteomes" id="UP000287798"/>
    </source>
</evidence>
<dbReference type="InterPro" id="IPR032466">
    <property type="entry name" value="Metal_Hydrolase"/>
</dbReference>